<sequence>MASFGKVLDLLEERYLNLQDVIGHVEPLPTLVPYERYAQNVLVYRMDTHHELFMGLIQDFTARMAKELGKELWIWCVQWDVEDKQSTRLDASPPSPKKPRLQSDEHMDDPDEQETQRKKPIIDVFNRRELDPELTKEEDMLRILIDIVQVDSTIVPNFIEFLYRWIDYYEGDGRALKAALKWEIPSLWDFDCHPLVLPADAKKEAEQEEDRLNNEGIIQKNGQTSKSVGNGSAQQLLENLPTKKMREKPDLSALERHVEESERLQYREVKFGIQPPELHQPLPPLINIPRDPAKRVKYYSACFKSRQRAIVLLLEAGVSMQQISNYQKLQTEHPRETPGNGDPKDLKGLRYYHKDAAASQEYFTLKEKLQGEREKQQEITISNKLAVEAQIAAANSTSDGGTSGIPLIPPTPSYPRPTNMAADMLKRLRAAGVRGDERVSFVPAPLVGKLKSKLFEGAKDRRLMQGPGRAVPGAYSPRGQNRALPVAEDSDEDGSGSGESAADIDDVLPSINPATVSRDMAASGQPSQIPVRAPLQSAALLGAAASQASGHQAAVGGNEATASFLAGSQHMTTTTSGATLVFTPSSGPPSVSTAPSLDQPRGASMSSIPPPTQPQTVAVGSGPHHPSLPFMPPLNRPPALLAAPATGLSTQAPVQSPTHSSHSAHSGSWTSPQPFSLALSGEPSEAAQTAPGTTNSPLRGINRQAPSPLNLAPPSPLSSLAPTLLATTPFITPLSAPSNRIPIQIYFPRIVVPGNGIGPLGQRLGDNHAIETDAFLLGYTTPGTGKVELSKALFMPVGCWTNTLRRVRKGAYKVLETYLAPSTERGLPAGCTSHPHKVVYEKLAQGYNIMRSSCTSPQAREDLMTKRWRASPGPMTQRDRGAVWEGWGVTLDRGMEMGAGERKGALLSSWLVDEGVDKRVDEEAERRRRELEELMEEEGWDDMDEDEWCRGRGWAGPTACHDNVVPIQLGT</sequence>
<proteinExistence type="predicted"/>
<evidence type="ECO:0000313" key="2">
    <source>
        <dbReference type="EMBL" id="KAF2035468.1"/>
    </source>
</evidence>
<gene>
    <name evidence="2" type="ORF">EK21DRAFT_54177</name>
</gene>
<feature type="region of interest" description="Disordered" evidence="1">
    <location>
        <begin position="582"/>
        <end position="714"/>
    </location>
</feature>
<dbReference type="Proteomes" id="UP000799777">
    <property type="component" value="Unassembled WGS sequence"/>
</dbReference>
<feature type="compositionally biased region" description="Polar residues" evidence="1">
    <location>
        <begin position="582"/>
        <end position="596"/>
    </location>
</feature>
<feature type="compositionally biased region" description="Low complexity" evidence="1">
    <location>
        <begin position="656"/>
        <end position="672"/>
    </location>
</feature>
<evidence type="ECO:0000256" key="1">
    <source>
        <dbReference type="SAM" id="MobiDB-lite"/>
    </source>
</evidence>
<keyword evidence="3" id="KW-1185">Reference proteome</keyword>
<name>A0A9P4HJ20_9PLEO</name>
<feature type="region of interest" description="Disordered" evidence="1">
    <location>
        <begin position="395"/>
        <end position="414"/>
    </location>
</feature>
<feature type="compositionally biased region" description="Polar residues" evidence="1">
    <location>
        <begin position="686"/>
        <end position="697"/>
    </location>
</feature>
<organism evidence="2 3">
    <name type="scientific">Setomelanomma holmii</name>
    <dbReference type="NCBI Taxonomy" id="210430"/>
    <lineage>
        <taxon>Eukaryota</taxon>
        <taxon>Fungi</taxon>
        <taxon>Dikarya</taxon>
        <taxon>Ascomycota</taxon>
        <taxon>Pezizomycotina</taxon>
        <taxon>Dothideomycetes</taxon>
        <taxon>Pleosporomycetidae</taxon>
        <taxon>Pleosporales</taxon>
        <taxon>Pleosporineae</taxon>
        <taxon>Phaeosphaeriaceae</taxon>
        <taxon>Setomelanomma</taxon>
    </lineage>
</organism>
<reference evidence="2" key="1">
    <citation type="journal article" date="2020" name="Stud. Mycol.">
        <title>101 Dothideomycetes genomes: a test case for predicting lifestyles and emergence of pathogens.</title>
        <authorList>
            <person name="Haridas S."/>
            <person name="Albert R."/>
            <person name="Binder M."/>
            <person name="Bloem J."/>
            <person name="Labutti K."/>
            <person name="Salamov A."/>
            <person name="Andreopoulos B."/>
            <person name="Baker S."/>
            <person name="Barry K."/>
            <person name="Bills G."/>
            <person name="Bluhm B."/>
            <person name="Cannon C."/>
            <person name="Castanera R."/>
            <person name="Culley D."/>
            <person name="Daum C."/>
            <person name="Ezra D."/>
            <person name="Gonzalez J."/>
            <person name="Henrissat B."/>
            <person name="Kuo A."/>
            <person name="Liang C."/>
            <person name="Lipzen A."/>
            <person name="Lutzoni F."/>
            <person name="Magnuson J."/>
            <person name="Mondo S."/>
            <person name="Nolan M."/>
            <person name="Ohm R."/>
            <person name="Pangilinan J."/>
            <person name="Park H.-J."/>
            <person name="Ramirez L."/>
            <person name="Alfaro M."/>
            <person name="Sun H."/>
            <person name="Tritt A."/>
            <person name="Yoshinaga Y."/>
            <person name="Zwiers L.-H."/>
            <person name="Turgeon B."/>
            <person name="Goodwin S."/>
            <person name="Spatafora J."/>
            <person name="Crous P."/>
            <person name="Grigoriev I."/>
        </authorList>
    </citation>
    <scope>NUCLEOTIDE SEQUENCE</scope>
    <source>
        <strain evidence="2">CBS 110217</strain>
    </source>
</reference>
<evidence type="ECO:0000313" key="3">
    <source>
        <dbReference type="Proteomes" id="UP000799777"/>
    </source>
</evidence>
<dbReference type="EMBL" id="ML978157">
    <property type="protein sequence ID" value="KAF2035468.1"/>
    <property type="molecule type" value="Genomic_DNA"/>
</dbReference>
<feature type="region of interest" description="Disordered" evidence="1">
    <location>
        <begin position="458"/>
        <end position="507"/>
    </location>
</feature>
<accession>A0A9P4HJ20</accession>
<dbReference type="AlphaFoldDB" id="A0A9P4HJ20"/>
<feature type="region of interest" description="Disordered" evidence="1">
    <location>
        <begin position="86"/>
        <end position="119"/>
    </location>
</feature>
<dbReference type="OrthoDB" id="3787206at2759"/>
<comment type="caution">
    <text evidence="2">The sequence shown here is derived from an EMBL/GenBank/DDBJ whole genome shotgun (WGS) entry which is preliminary data.</text>
</comment>
<protein>
    <submittedName>
        <fullName evidence="2">Uncharacterized protein</fullName>
    </submittedName>
</protein>